<keyword evidence="3" id="KW-0805">Transcription regulation</keyword>
<evidence type="ECO:0000256" key="3">
    <source>
        <dbReference type="ARBA" id="ARBA00023015"/>
    </source>
</evidence>
<evidence type="ECO:0000259" key="9">
    <source>
        <dbReference type="PROSITE" id="PS51755"/>
    </source>
</evidence>
<dbReference type="InterPro" id="IPR016032">
    <property type="entry name" value="Sig_transdc_resp-reg_C-effctor"/>
</dbReference>
<dbReference type="AlphaFoldDB" id="A0A8J3IR04"/>
<evidence type="ECO:0000256" key="6">
    <source>
        <dbReference type="PROSITE-ProRule" id="PRU00169"/>
    </source>
</evidence>
<dbReference type="CDD" id="cd00383">
    <property type="entry name" value="trans_reg_C"/>
    <property type="match status" value="1"/>
</dbReference>
<evidence type="ECO:0000313" key="11">
    <source>
        <dbReference type="Proteomes" id="UP000597444"/>
    </source>
</evidence>
<proteinExistence type="predicted"/>
<dbReference type="InterPro" id="IPR036388">
    <property type="entry name" value="WH-like_DNA-bd_sf"/>
</dbReference>
<dbReference type="FunFam" id="1.10.10.10:FF:000018">
    <property type="entry name" value="DNA-binding response regulator ResD"/>
    <property type="match status" value="1"/>
</dbReference>
<dbReference type="InterPro" id="IPR011006">
    <property type="entry name" value="CheY-like_superfamily"/>
</dbReference>
<dbReference type="GO" id="GO:0005829">
    <property type="term" value="C:cytosol"/>
    <property type="evidence" value="ECO:0007669"/>
    <property type="project" value="TreeGrafter"/>
</dbReference>
<keyword evidence="2" id="KW-0902">Two-component regulatory system</keyword>
<evidence type="ECO:0000259" key="8">
    <source>
        <dbReference type="PROSITE" id="PS50110"/>
    </source>
</evidence>
<evidence type="ECO:0000256" key="7">
    <source>
        <dbReference type="PROSITE-ProRule" id="PRU01091"/>
    </source>
</evidence>
<feature type="domain" description="Response regulatory" evidence="8">
    <location>
        <begin position="4"/>
        <end position="120"/>
    </location>
</feature>
<dbReference type="Gene3D" id="3.40.50.2300">
    <property type="match status" value="1"/>
</dbReference>
<dbReference type="Gene3D" id="6.10.250.690">
    <property type="match status" value="1"/>
</dbReference>
<keyword evidence="4 7" id="KW-0238">DNA-binding</keyword>
<feature type="modified residue" description="4-aspartylphosphate" evidence="6">
    <location>
        <position position="53"/>
    </location>
</feature>
<evidence type="ECO:0000313" key="10">
    <source>
        <dbReference type="EMBL" id="GHO95337.1"/>
    </source>
</evidence>
<organism evidence="10 11">
    <name type="scientific">Reticulibacter mediterranei</name>
    <dbReference type="NCBI Taxonomy" id="2778369"/>
    <lineage>
        <taxon>Bacteria</taxon>
        <taxon>Bacillati</taxon>
        <taxon>Chloroflexota</taxon>
        <taxon>Ktedonobacteria</taxon>
        <taxon>Ktedonobacterales</taxon>
        <taxon>Reticulibacteraceae</taxon>
        <taxon>Reticulibacter</taxon>
    </lineage>
</organism>
<dbReference type="FunFam" id="3.40.50.2300:FF:000001">
    <property type="entry name" value="DNA-binding response regulator PhoB"/>
    <property type="match status" value="1"/>
</dbReference>
<dbReference type="InterPro" id="IPR039420">
    <property type="entry name" value="WalR-like"/>
</dbReference>
<dbReference type="SMART" id="SM00862">
    <property type="entry name" value="Trans_reg_C"/>
    <property type="match status" value="1"/>
</dbReference>
<dbReference type="GO" id="GO:0006355">
    <property type="term" value="P:regulation of DNA-templated transcription"/>
    <property type="evidence" value="ECO:0007669"/>
    <property type="project" value="InterPro"/>
</dbReference>
<name>A0A8J3IR04_9CHLR</name>
<dbReference type="GO" id="GO:0000976">
    <property type="term" value="F:transcription cis-regulatory region binding"/>
    <property type="evidence" value="ECO:0007669"/>
    <property type="project" value="TreeGrafter"/>
</dbReference>
<dbReference type="SMART" id="SM00448">
    <property type="entry name" value="REC"/>
    <property type="match status" value="1"/>
</dbReference>
<accession>A0A8J3IR04</accession>
<dbReference type="InterPro" id="IPR001789">
    <property type="entry name" value="Sig_transdc_resp-reg_receiver"/>
</dbReference>
<dbReference type="InterPro" id="IPR001867">
    <property type="entry name" value="OmpR/PhoB-type_DNA-bd"/>
</dbReference>
<gene>
    <name evidence="10" type="ORF">KSF_053850</name>
</gene>
<dbReference type="SUPFAM" id="SSF52172">
    <property type="entry name" value="CheY-like"/>
    <property type="match status" value="1"/>
</dbReference>
<dbReference type="Pfam" id="PF00072">
    <property type="entry name" value="Response_reg"/>
    <property type="match status" value="1"/>
</dbReference>
<keyword evidence="11" id="KW-1185">Reference proteome</keyword>
<dbReference type="Proteomes" id="UP000597444">
    <property type="component" value="Unassembled WGS sequence"/>
</dbReference>
<protein>
    <submittedName>
        <fullName evidence="10">DNA-binding response regulator</fullName>
    </submittedName>
</protein>
<dbReference type="PANTHER" id="PTHR48111:SF40">
    <property type="entry name" value="PHOSPHATE REGULON TRANSCRIPTIONAL REGULATORY PROTEIN PHOB"/>
    <property type="match status" value="1"/>
</dbReference>
<dbReference type="PROSITE" id="PS50110">
    <property type="entry name" value="RESPONSE_REGULATORY"/>
    <property type="match status" value="1"/>
</dbReference>
<dbReference type="GO" id="GO:0032993">
    <property type="term" value="C:protein-DNA complex"/>
    <property type="evidence" value="ECO:0007669"/>
    <property type="project" value="TreeGrafter"/>
</dbReference>
<keyword evidence="1 6" id="KW-0597">Phosphoprotein</keyword>
<dbReference type="SUPFAM" id="SSF46894">
    <property type="entry name" value="C-terminal effector domain of the bipartite response regulators"/>
    <property type="match status" value="1"/>
</dbReference>
<sequence>MQNRILLVEDDDIVAEAVTYNLMWNGFQVTTVVDGASALKSVKEEIPDLVILDIALPHMNGLEVCRELRRASNTATLPIIMLTARGREIDKEAGLDAGADDYVTKPFERRELLARVRAVLRRAQYAPQQPVERKRQEIIEPVLAPTEAPLVIGPLTIDLTGRRVVRQGKELELTYRQFELLTYLVRNRGIVLTRDQLLHHVWGHDYEGDQRTLDVHIHWLREFIEEDPKNPRNIETVRGIGYRFR</sequence>
<evidence type="ECO:0000256" key="1">
    <source>
        <dbReference type="ARBA" id="ARBA00022553"/>
    </source>
</evidence>
<feature type="domain" description="OmpR/PhoB-type" evidence="9">
    <location>
        <begin position="147"/>
        <end position="245"/>
    </location>
</feature>
<feature type="DNA-binding region" description="OmpR/PhoB-type" evidence="7">
    <location>
        <begin position="147"/>
        <end position="245"/>
    </location>
</feature>
<reference evidence="10" key="1">
    <citation type="submission" date="2020-10" db="EMBL/GenBank/DDBJ databases">
        <title>Taxonomic study of unclassified bacteria belonging to the class Ktedonobacteria.</title>
        <authorList>
            <person name="Yabe S."/>
            <person name="Wang C.M."/>
            <person name="Zheng Y."/>
            <person name="Sakai Y."/>
            <person name="Cavaletti L."/>
            <person name="Monciardini P."/>
            <person name="Donadio S."/>
        </authorList>
    </citation>
    <scope>NUCLEOTIDE SEQUENCE</scope>
    <source>
        <strain evidence="10">ID150040</strain>
    </source>
</reference>
<evidence type="ECO:0000256" key="4">
    <source>
        <dbReference type="ARBA" id="ARBA00023125"/>
    </source>
</evidence>
<dbReference type="Pfam" id="PF00486">
    <property type="entry name" value="Trans_reg_C"/>
    <property type="match status" value="1"/>
</dbReference>
<dbReference type="PANTHER" id="PTHR48111">
    <property type="entry name" value="REGULATOR OF RPOS"/>
    <property type="match status" value="1"/>
</dbReference>
<dbReference type="GO" id="GO:0000156">
    <property type="term" value="F:phosphorelay response regulator activity"/>
    <property type="evidence" value="ECO:0007669"/>
    <property type="project" value="TreeGrafter"/>
</dbReference>
<dbReference type="RefSeq" id="WP_236064996.1">
    <property type="nucleotide sequence ID" value="NZ_BNJK01000001.1"/>
</dbReference>
<keyword evidence="5" id="KW-0804">Transcription</keyword>
<comment type="caution">
    <text evidence="10">The sequence shown here is derived from an EMBL/GenBank/DDBJ whole genome shotgun (WGS) entry which is preliminary data.</text>
</comment>
<dbReference type="PROSITE" id="PS51755">
    <property type="entry name" value="OMPR_PHOB"/>
    <property type="match status" value="1"/>
</dbReference>
<dbReference type="Gene3D" id="1.10.10.10">
    <property type="entry name" value="Winged helix-like DNA-binding domain superfamily/Winged helix DNA-binding domain"/>
    <property type="match status" value="1"/>
</dbReference>
<evidence type="ECO:0000256" key="5">
    <source>
        <dbReference type="ARBA" id="ARBA00023163"/>
    </source>
</evidence>
<dbReference type="EMBL" id="BNJK01000001">
    <property type="protein sequence ID" value="GHO95337.1"/>
    <property type="molecule type" value="Genomic_DNA"/>
</dbReference>
<evidence type="ECO:0000256" key="2">
    <source>
        <dbReference type="ARBA" id="ARBA00023012"/>
    </source>
</evidence>